<evidence type="ECO:0000313" key="5">
    <source>
        <dbReference type="Proteomes" id="UP000504638"/>
    </source>
</evidence>
<feature type="coiled-coil region" evidence="1">
    <location>
        <begin position="791"/>
        <end position="832"/>
    </location>
</feature>
<feature type="compositionally biased region" description="Polar residues" evidence="2">
    <location>
        <begin position="41"/>
        <end position="69"/>
    </location>
</feature>
<reference evidence="6" key="3">
    <citation type="submission" date="2025-04" db="UniProtKB">
        <authorList>
            <consortium name="RefSeq"/>
        </authorList>
    </citation>
    <scope>IDENTIFICATION</scope>
    <source>
        <strain evidence="6">CBS 781.70</strain>
    </source>
</reference>
<proteinExistence type="predicted"/>
<protein>
    <recommendedName>
        <fullName evidence="3">DUF7603 domain-containing protein</fullName>
    </recommendedName>
</protein>
<dbReference type="EMBL" id="ML975149">
    <property type="protein sequence ID" value="KAF1817066.1"/>
    <property type="molecule type" value="Genomic_DNA"/>
</dbReference>
<accession>A0A6G1GGK9</accession>
<evidence type="ECO:0000256" key="1">
    <source>
        <dbReference type="SAM" id="Coils"/>
    </source>
</evidence>
<feature type="region of interest" description="Disordered" evidence="2">
    <location>
        <begin position="1"/>
        <end position="82"/>
    </location>
</feature>
<evidence type="ECO:0000313" key="4">
    <source>
        <dbReference type="EMBL" id="KAF1817066.1"/>
    </source>
</evidence>
<dbReference type="OrthoDB" id="5395440at2759"/>
<gene>
    <name evidence="4 6" type="ORF">P152DRAFT_463363</name>
</gene>
<evidence type="ECO:0000256" key="2">
    <source>
        <dbReference type="SAM" id="MobiDB-lite"/>
    </source>
</evidence>
<dbReference type="PANTHER" id="PTHR43941:SF1">
    <property type="entry name" value="STRUCTURAL MAINTENANCE OF CHROMOSOMES PROTEIN 2"/>
    <property type="match status" value="1"/>
</dbReference>
<dbReference type="PANTHER" id="PTHR43941">
    <property type="entry name" value="STRUCTURAL MAINTENANCE OF CHROMOSOMES PROTEIN 2"/>
    <property type="match status" value="1"/>
</dbReference>
<feature type="compositionally biased region" description="Pro residues" evidence="2">
    <location>
        <begin position="151"/>
        <end position="165"/>
    </location>
</feature>
<dbReference type="GO" id="GO:0007076">
    <property type="term" value="P:mitotic chromosome condensation"/>
    <property type="evidence" value="ECO:0007669"/>
    <property type="project" value="TreeGrafter"/>
</dbReference>
<feature type="coiled-coil region" evidence="1">
    <location>
        <begin position="630"/>
        <end position="675"/>
    </location>
</feature>
<dbReference type="GO" id="GO:0003682">
    <property type="term" value="F:chromatin binding"/>
    <property type="evidence" value="ECO:0007669"/>
    <property type="project" value="TreeGrafter"/>
</dbReference>
<name>A0A6G1GGK9_9PEZI</name>
<feature type="compositionally biased region" description="Low complexity" evidence="2">
    <location>
        <begin position="945"/>
        <end position="965"/>
    </location>
</feature>
<feature type="compositionally biased region" description="Pro residues" evidence="2">
    <location>
        <begin position="118"/>
        <end position="129"/>
    </location>
</feature>
<feature type="region of interest" description="Disordered" evidence="2">
    <location>
        <begin position="106"/>
        <end position="303"/>
    </location>
</feature>
<dbReference type="GO" id="GO:0000793">
    <property type="term" value="C:condensed chromosome"/>
    <property type="evidence" value="ECO:0007669"/>
    <property type="project" value="TreeGrafter"/>
</dbReference>
<reference evidence="4 6" key="1">
    <citation type="submission" date="2020-01" db="EMBL/GenBank/DDBJ databases">
        <authorList>
            <consortium name="DOE Joint Genome Institute"/>
            <person name="Haridas S."/>
            <person name="Albert R."/>
            <person name="Binder M."/>
            <person name="Bloem J."/>
            <person name="Labutti K."/>
            <person name="Salamov A."/>
            <person name="Andreopoulos B."/>
            <person name="Baker S.E."/>
            <person name="Barry K."/>
            <person name="Bills G."/>
            <person name="Bluhm B.H."/>
            <person name="Cannon C."/>
            <person name="Castanera R."/>
            <person name="Culley D.E."/>
            <person name="Daum C."/>
            <person name="Ezra D."/>
            <person name="Gonzalez J.B."/>
            <person name="Henrissat B."/>
            <person name="Kuo A."/>
            <person name="Liang C."/>
            <person name="Lipzen A."/>
            <person name="Lutzoni F."/>
            <person name="Magnuson J."/>
            <person name="Mondo S."/>
            <person name="Nolan M."/>
            <person name="Ohm R."/>
            <person name="Pangilinan J."/>
            <person name="Park H.-J."/>
            <person name="Ramirez L."/>
            <person name="Alfaro M."/>
            <person name="Sun H."/>
            <person name="Tritt A."/>
            <person name="Yoshinaga Y."/>
            <person name="Zwiers L.-H."/>
            <person name="Turgeon B.G."/>
            <person name="Goodwin S.B."/>
            <person name="Spatafora J.W."/>
            <person name="Crous P.W."/>
            <person name="Grigoriev I.V."/>
        </authorList>
    </citation>
    <scope>NUCLEOTIDE SEQUENCE</scope>
    <source>
        <strain evidence="4 6">CBS 781.70</strain>
    </source>
</reference>
<feature type="compositionally biased region" description="Basic and acidic residues" evidence="2">
    <location>
        <begin position="617"/>
        <end position="628"/>
    </location>
</feature>
<reference evidence="6" key="2">
    <citation type="submission" date="2020-04" db="EMBL/GenBank/DDBJ databases">
        <authorList>
            <consortium name="NCBI Genome Project"/>
        </authorList>
    </citation>
    <scope>NUCLEOTIDE SEQUENCE</scope>
    <source>
        <strain evidence="6">CBS 781.70</strain>
    </source>
</reference>
<dbReference type="InterPro" id="IPR056023">
    <property type="entry name" value="DUF7603"/>
</dbReference>
<feature type="compositionally biased region" description="Polar residues" evidence="2">
    <location>
        <begin position="602"/>
        <end position="616"/>
    </location>
</feature>
<feature type="compositionally biased region" description="Low complexity" evidence="2">
    <location>
        <begin position="278"/>
        <end position="299"/>
    </location>
</feature>
<feature type="coiled-coil region" evidence="1">
    <location>
        <begin position="410"/>
        <end position="560"/>
    </location>
</feature>
<evidence type="ECO:0000259" key="3">
    <source>
        <dbReference type="Pfam" id="PF24554"/>
    </source>
</evidence>
<feature type="compositionally biased region" description="Polar residues" evidence="2">
    <location>
        <begin position="268"/>
        <end position="277"/>
    </location>
</feature>
<feature type="compositionally biased region" description="Polar residues" evidence="2">
    <location>
        <begin position="167"/>
        <end position="218"/>
    </location>
</feature>
<dbReference type="Pfam" id="PF24554">
    <property type="entry name" value="DUF7603"/>
    <property type="match status" value="1"/>
</dbReference>
<organism evidence="4">
    <name type="scientific">Eremomyces bilateralis CBS 781.70</name>
    <dbReference type="NCBI Taxonomy" id="1392243"/>
    <lineage>
        <taxon>Eukaryota</taxon>
        <taxon>Fungi</taxon>
        <taxon>Dikarya</taxon>
        <taxon>Ascomycota</taxon>
        <taxon>Pezizomycotina</taxon>
        <taxon>Dothideomycetes</taxon>
        <taxon>Dothideomycetes incertae sedis</taxon>
        <taxon>Eremomycetales</taxon>
        <taxon>Eremomycetaceae</taxon>
        <taxon>Eremomyces</taxon>
    </lineage>
</organism>
<keyword evidence="5" id="KW-1185">Reference proteome</keyword>
<feature type="compositionally biased region" description="Basic and acidic residues" evidence="2">
    <location>
        <begin position="229"/>
        <end position="238"/>
    </location>
</feature>
<dbReference type="AlphaFoldDB" id="A0A6G1GGK9"/>
<feature type="compositionally biased region" description="Pro residues" evidence="2">
    <location>
        <begin position="1"/>
        <end position="10"/>
    </location>
</feature>
<evidence type="ECO:0000313" key="6">
    <source>
        <dbReference type="RefSeq" id="XP_033538697.1"/>
    </source>
</evidence>
<feature type="domain" description="DUF7603" evidence="3">
    <location>
        <begin position="797"/>
        <end position="905"/>
    </location>
</feature>
<feature type="coiled-coil region" evidence="1">
    <location>
        <begin position="339"/>
        <end position="373"/>
    </location>
</feature>
<dbReference type="Proteomes" id="UP000504638">
    <property type="component" value="Unplaced"/>
</dbReference>
<dbReference type="RefSeq" id="XP_033538697.1">
    <property type="nucleotide sequence ID" value="XM_033680491.1"/>
</dbReference>
<keyword evidence="1" id="KW-0175">Coiled coil</keyword>
<dbReference type="GeneID" id="54421061"/>
<feature type="region of interest" description="Disordered" evidence="2">
    <location>
        <begin position="945"/>
        <end position="998"/>
    </location>
</feature>
<dbReference type="GO" id="GO:0000785">
    <property type="term" value="C:chromatin"/>
    <property type="evidence" value="ECO:0007669"/>
    <property type="project" value="TreeGrafter"/>
</dbReference>
<dbReference type="GO" id="GO:0000796">
    <property type="term" value="C:condensin complex"/>
    <property type="evidence" value="ECO:0007669"/>
    <property type="project" value="TreeGrafter"/>
</dbReference>
<sequence length="1036" mass="114761">MYSHRPPPPGASARPVAPFPIRSNTQPPPNATNALPPRKSSLPSVQIPSFSSFRAQTANLPITTGNQSPIRRKPLPPNASPIIAARYSSGEYISSSKVVIRKTSQRSLSVDSPSADALPPPITVLPPLPSGTETSFAPRDLDQFPHGFLPTGPPPSSRLPDPPKSIPNIQIISRQASSSESANNHGHSQSQPSIPDEASSTTGASQPPESGRSSTMGSYGQKGHGLSLRLDHPTRTYTEETLPSPISPNVGQPLKSPGQKISEFFSWKPTSQTVGQDSPTTTFSGSSPASPASPHFSRPPMHHYTQSRLGYAVLDGPTSNGATRNGSIASQGGPVAPHDPEMAAKIDALERELKEVTEELAGSIKREMELEDEVERWKSERDAFSTDNRRTSDYYSDSGASSVRYPTGDSDVKIEQLERLRRQAEQEKARLKVDMNQRLQEETQLRREVEEQLQIQAVGAADNQRLRELEGTLEDTRRRLAVERQQRENFEDLYTALRQDLEQLRSERDNLRDEVVPHLRARVEGLEAAAAEAQTLSYENSRMQQEVDQLRKENQTLITARKLQMEMQQQASRFNMIAEERSAPGVRTSIMGLAHSNSLARNSTISGRRGTLSRSNSVKERDQQTYSDRVKDIEEQRDALHQALKSLLDRQAFQAKEHTKRIRALEQERDEALNAAINLTPRRTAFHREVTDLKGEVTHLRRRAYDALDQKLNCEKGLSGLKMDLDRAQLETASLRALLQENDISIPESFGAAESASLHKAYNELRTTHALSIARVKEMESDATTGHQATTAEAERTMALLKASISSAETERDTAMREAEEYRKAARALQASEISHLAKEQTMAADLYASAQRMDELASQVQSQIQSNSELRHRLAEAINRGEREQRASAAKIVEMQGKLRQLEDHVMAAQSHSETIVAEHEDEVRWLRESQSAQLLRVKSSIAAGSRRTSMMSRASAQGSGSQSPNPLFALRSPRLDKTSSGPGISMAEAGKTEALERRVEDLERALREAEREMGDVVGRMNMAQIEVAELQSER</sequence>
<feature type="region of interest" description="Disordered" evidence="2">
    <location>
        <begin position="388"/>
        <end position="407"/>
    </location>
</feature>
<feature type="region of interest" description="Disordered" evidence="2">
    <location>
        <begin position="602"/>
        <end position="628"/>
    </location>
</feature>